<reference evidence="1" key="1">
    <citation type="submission" date="2021-06" db="EMBL/GenBank/DDBJ databases">
        <authorList>
            <person name="Rolland C."/>
        </authorList>
    </citation>
    <scope>NUCLEOTIDE SEQUENCE</scope>
    <source>
        <strain evidence="1">347.936635</strain>
    </source>
</reference>
<evidence type="ECO:0000313" key="1">
    <source>
        <dbReference type="EMBL" id="QYA18554.1"/>
    </source>
</evidence>
<organism evidence="1">
    <name type="scientific">Clandestinovirus</name>
    <dbReference type="NCBI Taxonomy" id="2831644"/>
    <lineage>
        <taxon>Viruses</taxon>
    </lineage>
</organism>
<proteinExistence type="predicted"/>
<accession>A0A8F8KLG7</accession>
<dbReference type="EMBL" id="MZ420154">
    <property type="protein sequence ID" value="QYA18554.1"/>
    <property type="molecule type" value="Genomic_DNA"/>
</dbReference>
<gene>
    <name evidence="1" type="ORF">KOM_12_285</name>
</gene>
<sequence length="418" mass="48723">MSMHEEEDYQDAIRVKRIQTLYSLRQLMPSQSDPYTAIMIRKSAEDGTLTDHHIGVMLSYDLDNVFTRTRQWRQALASKHKFDANRRVHPANGKTAEPAFGHVTNPKVKVEAGKLLKPLLGELKYEDCYSRCLQVRYIDDLYWLNDSGFRGLESVFMTPSFWCDKLAEDARQYADTVNGSITGKNFTDQSFLGFNVDKWEELFKNCSSVSGIAHTTNPAHARKVAKNELTHDDLNPIHVEKFRVLRTLEMPETWNASKSDKTKYTYNWKNMYWLIYFDNWLAVNIQLFWSAIIIEVARSNGASEAQLESMRESHHNSMWTSPMPLNMQCTWEEFAVGLSEVCEQTGIPMFDQFVSWLPDVVFPPPFEKYNRSEEALDGPTLCHLLCKAFMVFRRQCYAIHRFDFPTVYFDEPYYPDHQ</sequence>
<name>A0A8F8KLG7_9VIRU</name>
<protein>
    <submittedName>
        <fullName evidence="1">Uncharacterized protein</fullName>
    </submittedName>
</protein>